<name>A0A853F0N3_9GAMM</name>
<dbReference type="AlphaFoldDB" id="A0A853F0N3"/>
<protein>
    <recommendedName>
        <fullName evidence="3">Ig-like domain-containing protein</fullName>
    </recommendedName>
</protein>
<accession>A0A853F0N3</accession>
<evidence type="ECO:0000313" key="2">
    <source>
        <dbReference type="Proteomes" id="UP000568751"/>
    </source>
</evidence>
<gene>
    <name evidence="1" type="ORF">H0A76_03715</name>
</gene>
<evidence type="ECO:0000313" key="1">
    <source>
        <dbReference type="EMBL" id="NYT27068.1"/>
    </source>
</evidence>
<reference evidence="1 2" key="1">
    <citation type="submission" date="2020-05" db="EMBL/GenBank/DDBJ databases">
        <title>Horizontal transmission and recombination maintain forever young bacterial symbiont genomes.</title>
        <authorList>
            <person name="Russell S.L."/>
            <person name="Pepper-Tunick E."/>
            <person name="Svedberg J."/>
            <person name="Byrne A."/>
            <person name="Ruelas Castillo J."/>
            <person name="Vollmers C."/>
            <person name="Beinart R.A."/>
            <person name="Corbett-Detig R."/>
        </authorList>
    </citation>
    <scope>NUCLEOTIDE SEQUENCE [LARGE SCALE GENOMIC DNA]</scope>
    <source>
        <strain evidence="1">455</strain>
    </source>
</reference>
<organism evidence="1 2">
    <name type="scientific">Candidatus Thiodubiliella endoseptemdiera</name>
    <dbReference type="NCBI Taxonomy" id="2738886"/>
    <lineage>
        <taxon>Bacteria</taxon>
        <taxon>Pseudomonadati</taxon>
        <taxon>Pseudomonadota</taxon>
        <taxon>Gammaproteobacteria</taxon>
        <taxon>Candidatus Pseudothioglobaceae</taxon>
        <taxon>Candidatus Thiodubiliella</taxon>
    </lineage>
</organism>
<proteinExistence type="predicted"/>
<comment type="caution">
    <text evidence="1">The sequence shown here is derived from an EMBL/GenBank/DDBJ whole genome shotgun (WGS) entry which is preliminary data.</text>
</comment>
<dbReference type="Proteomes" id="UP000568751">
    <property type="component" value="Unassembled WGS sequence"/>
</dbReference>
<dbReference type="EMBL" id="JACCHT010000001">
    <property type="protein sequence ID" value="NYT27068.1"/>
    <property type="molecule type" value="Genomic_DNA"/>
</dbReference>
<evidence type="ECO:0008006" key="3">
    <source>
        <dbReference type="Google" id="ProtNLM"/>
    </source>
</evidence>
<sequence length="81" mass="9312">MFNISISISTLVLASCKPLNKYQKVNLNCFANGGVEMIWQGNKSVKIIAKKPLTERRSKYNCTMPSKQKGRYYWHSVMIKP</sequence>